<feature type="region of interest" description="Disordered" evidence="5">
    <location>
        <begin position="859"/>
        <end position="901"/>
    </location>
</feature>
<feature type="compositionally biased region" description="Low complexity" evidence="5">
    <location>
        <begin position="987"/>
        <end position="1005"/>
    </location>
</feature>
<evidence type="ECO:0000256" key="1">
    <source>
        <dbReference type="ARBA" id="ARBA00022512"/>
    </source>
</evidence>
<feature type="compositionally biased region" description="Polar residues" evidence="5">
    <location>
        <begin position="1006"/>
        <end position="1016"/>
    </location>
</feature>
<reference evidence="10" key="1">
    <citation type="journal article" date="2019" name="Int. J. Syst. Evol. Microbiol.">
        <title>The Global Catalogue of Microorganisms (GCM) 10K type strain sequencing project: providing services to taxonomists for standard genome sequencing and annotation.</title>
        <authorList>
            <consortium name="The Broad Institute Genomics Platform"/>
            <consortium name="The Broad Institute Genome Sequencing Center for Infectious Disease"/>
            <person name="Wu L."/>
            <person name="Ma J."/>
        </authorList>
    </citation>
    <scope>NUCLEOTIDE SEQUENCE [LARGE SCALE GENOMIC DNA]</scope>
    <source>
        <strain evidence="10">CCM 8979</strain>
    </source>
</reference>
<dbReference type="NCBIfam" id="TIGR01167">
    <property type="entry name" value="LPXTG_anchor"/>
    <property type="match status" value="1"/>
</dbReference>
<evidence type="ECO:0000256" key="6">
    <source>
        <dbReference type="SAM" id="Phobius"/>
    </source>
</evidence>
<feature type="compositionally biased region" description="Low complexity" evidence="5">
    <location>
        <begin position="134"/>
        <end position="160"/>
    </location>
</feature>
<gene>
    <name evidence="9" type="ORF">ACFQ44_02415</name>
</gene>
<feature type="region of interest" description="Disordered" evidence="5">
    <location>
        <begin position="804"/>
        <end position="826"/>
    </location>
</feature>
<feature type="region of interest" description="Disordered" evidence="5">
    <location>
        <begin position="44"/>
        <end position="178"/>
    </location>
</feature>
<organism evidence="9 10">
    <name type="scientific">Levilactobacillus lanxiensis</name>
    <dbReference type="NCBI Taxonomy" id="2799568"/>
    <lineage>
        <taxon>Bacteria</taxon>
        <taxon>Bacillati</taxon>
        <taxon>Bacillota</taxon>
        <taxon>Bacilli</taxon>
        <taxon>Lactobacillales</taxon>
        <taxon>Lactobacillaceae</taxon>
        <taxon>Levilactobacillus</taxon>
    </lineage>
</organism>
<protein>
    <submittedName>
        <fullName evidence="9">KxYKxGKxW signal peptide domain-containing protein</fullName>
    </submittedName>
</protein>
<evidence type="ECO:0000313" key="10">
    <source>
        <dbReference type="Proteomes" id="UP001597189"/>
    </source>
</evidence>
<dbReference type="NCBIfam" id="TIGR03715">
    <property type="entry name" value="KxYKxGKxW"/>
    <property type="match status" value="1"/>
</dbReference>
<dbReference type="Pfam" id="PF19258">
    <property type="entry name" value="KxYKxGKxW_sig"/>
    <property type="match status" value="1"/>
</dbReference>
<proteinExistence type="predicted"/>
<evidence type="ECO:0000256" key="7">
    <source>
        <dbReference type="SAM" id="SignalP"/>
    </source>
</evidence>
<keyword evidence="1" id="KW-0134">Cell wall</keyword>
<keyword evidence="6" id="KW-0472">Membrane</keyword>
<dbReference type="Gene3D" id="2.60.40.10">
    <property type="entry name" value="Immunoglobulins"/>
    <property type="match status" value="3"/>
</dbReference>
<feature type="compositionally biased region" description="Low complexity" evidence="5">
    <location>
        <begin position="98"/>
        <end position="110"/>
    </location>
</feature>
<feature type="chain" id="PRO_5045497610" evidence="7">
    <location>
        <begin position="46"/>
        <end position="1045"/>
    </location>
</feature>
<dbReference type="InterPro" id="IPR019931">
    <property type="entry name" value="LPXTG_anchor"/>
</dbReference>
<keyword evidence="3 7" id="KW-0732">Signal</keyword>
<feature type="domain" description="Gram-positive cocci surface proteins LPxTG" evidence="8">
    <location>
        <begin position="1013"/>
        <end position="1045"/>
    </location>
</feature>
<evidence type="ECO:0000256" key="3">
    <source>
        <dbReference type="ARBA" id="ARBA00022729"/>
    </source>
</evidence>
<evidence type="ECO:0000259" key="8">
    <source>
        <dbReference type="PROSITE" id="PS50847"/>
    </source>
</evidence>
<dbReference type="InterPro" id="IPR022263">
    <property type="entry name" value="KxYKxGKxW"/>
</dbReference>
<evidence type="ECO:0000256" key="5">
    <source>
        <dbReference type="SAM" id="MobiDB-lite"/>
    </source>
</evidence>
<dbReference type="Pfam" id="PF07523">
    <property type="entry name" value="Big_3"/>
    <property type="match status" value="1"/>
</dbReference>
<dbReference type="Proteomes" id="UP001597189">
    <property type="component" value="Unassembled WGS sequence"/>
</dbReference>
<dbReference type="InterPro" id="IPR022038">
    <property type="entry name" value="Ig-like_bact"/>
</dbReference>
<sequence>MKQAHTPTTTKVHYKLYKAGKFWLVGTLATVSLVAGLAVTNSAQADTTATTNSDATDSSVESETSSTDSKAVVLPKSTDSSTTKSDTDDTKTSEADETTTPTTSKGTDSSANGTSEQDSNSSDLTNSKNTTQNSETESPANATATSTSSVQSTTQSLNTSKVNNTPADSSTSTNTLKIPAQTGKSSAVLASSGLTVKKSVDSLMKLRLAPASLAHTAVTPVVESDNTDATTTDSSFTLGRLSNFYLNLQGSYLPYNYYAPAKLYPYVSDHWTAGQKLFNFYVILPVSITSTVDNMQAGADKYVADLTNDGYVSIDSLSVSELAPTTDGRQVFYFQPDANAHLIEPDMRLVSGPSGQPGQPALTAIVQTTDDTAIKGITANNGATNSDGTRVTTISNDVILAGIGANKDAYPTDPDYTVFSTDGLSSNTAYPDQYVVGMTNDRYIKTPTYAFIKVIDYYRVYETGTTTNATSYNAPITVATGVAGSSYNPADKTSDPKASTDPATFFSRRYSLAPDSVKTLDMKPQTYWIPSLRYVGTSDAISDDAVLPEQSTFALTSMISNASTVNGKTFVYYIDTIKTSISPTAPAVTIPAATGTWNPLSKEHLNFTSPTGLDYADSSKLTTSEGNLTVKIDFTPKGNATSSLVSKVDTSKAGTYVVTYSYKDAQGNVTGTDAAPISTTITITNSASISTSSQPTELIVGQNWDPNTVVNLTDIDGQPLTPSASNLKVTSVKNPDESLGSTVNTDVPGTYTVTYTYTDSAGTGHPATATVKVTSKSKLVAQNTNTTAGVKWSPAEAITSLTAANGTPVTPTDSDITVTNADGSSVDTSKPGTYNVIYHYTDPTTKLDVVSDPVTLTIDPAPTTGGSGTNTGTTTPDNGETPTTPTTPVKPTNPVKTTKPAKTVHPVTPVTVKGVAIKDPPIRAIGEPQYTPGIQTGVTVNTSPLSGGEAAAALENQNGQANPATVLSQAQADQLAAERATAREAAARNANANNANQQNQQKQLAGGTNATTLPQTNDQPATWIAQLGVLLLGLASALGFRRKRN</sequence>
<dbReference type="PROSITE" id="PS50847">
    <property type="entry name" value="GRAM_POS_ANCHORING"/>
    <property type="match status" value="1"/>
</dbReference>
<keyword evidence="10" id="KW-1185">Reference proteome</keyword>
<evidence type="ECO:0000313" key="9">
    <source>
        <dbReference type="EMBL" id="MFD1454534.1"/>
    </source>
</evidence>
<keyword evidence="6" id="KW-0812">Transmembrane</keyword>
<dbReference type="RefSeq" id="WP_203643494.1">
    <property type="nucleotide sequence ID" value="NZ_BOLN01000002.1"/>
</dbReference>
<accession>A0ABW4CZ66</accession>
<feature type="compositionally biased region" description="Polar residues" evidence="5">
    <location>
        <begin position="111"/>
        <end position="133"/>
    </location>
</feature>
<keyword evidence="4" id="KW-0572">Peptidoglycan-anchor</keyword>
<feature type="region of interest" description="Disordered" evidence="5">
    <location>
        <begin position="985"/>
        <end position="1016"/>
    </location>
</feature>
<comment type="caution">
    <text evidence="9">The sequence shown here is derived from an EMBL/GenBank/DDBJ whole genome shotgun (WGS) entry which is preliminary data.</text>
</comment>
<feature type="signal peptide" evidence="7">
    <location>
        <begin position="1"/>
        <end position="45"/>
    </location>
</feature>
<evidence type="ECO:0000256" key="4">
    <source>
        <dbReference type="ARBA" id="ARBA00023088"/>
    </source>
</evidence>
<feature type="compositionally biased region" description="Low complexity" evidence="5">
    <location>
        <begin position="870"/>
        <end position="901"/>
    </location>
</feature>
<dbReference type="EMBL" id="JBHTOD010000002">
    <property type="protein sequence ID" value="MFD1454534.1"/>
    <property type="molecule type" value="Genomic_DNA"/>
</dbReference>
<evidence type="ECO:0000256" key="2">
    <source>
        <dbReference type="ARBA" id="ARBA00022525"/>
    </source>
</evidence>
<name>A0ABW4CZ66_9LACO</name>
<dbReference type="InterPro" id="IPR013783">
    <property type="entry name" value="Ig-like_fold"/>
</dbReference>
<feature type="compositionally biased region" description="Low complexity" evidence="5">
    <location>
        <begin position="44"/>
        <end position="84"/>
    </location>
</feature>
<keyword evidence="2" id="KW-0964">Secreted</keyword>
<keyword evidence="6" id="KW-1133">Transmembrane helix</keyword>
<feature type="compositionally biased region" description="Basic and acidic residues" evidence="5">
    <location>
        <begin position="85"/>
        <end position="94"/>
    </location>
</feature>
<feature type="compositionally biased region" description="Polar residues" evidence="5">
    <location>
        <begin position="161"/>
        <end position="178"/>
    </location>
</feature>
<feature type="transmembrane region" description="Helical" evidence="6">
    <location>
        <begin position="1023"/>
        <end position="1040"/>
    </location>
</feature>